<organism evidence="3 4">
    <name type="scientific">Cynoglossus semilaevis</name>
    <name type="common">Tongue sole</name>
    <dbReference type="NCBI Taxonomy" id="244447"/>
    <lineage>
        <taxon>Eukaryota</taxon>
        <taxon>Metazoa</taxon>
        <taxon>Chordata</taxon>
        <taxon>Craniata</taxon>
        <taxon>Vertebrata</taxon>
        <taxon>Euteleostomi</taxon>
        <taxon>Actinopterygii</taxon>
        <taxon>Neopterygii</taxon>
        <taxon>Teleostei</taxon>
        <taxon>Neoteleostei</taxon>
        <taxon>Acanthomorphata</taxon>
        <taxon>Carangaria</taxon>
        <taxon>Pleuronectiformes</taxon>
        <taxon>Pleuronectoidei</taxon>
        <taxon>Cynoglossidae</taxon>
        <taxon>Cynoglossinae</taxon>
        <taxon>Cynoglossus</taxon>
    </lineage>
</organism>
<reference evidence="3" key="3">
    <citation type="submission" date="2025-09" db="UniProtKB">
        <authorList>
            <consortium name="Ensembl"/>
        </authorList>
    </citation>
    <scope>IDENTIFICATION</scope>
</reference>
<dbReference type="OMA" id="AYNLGQW"/>
<dbReference type="InterPro" id="IPR050645">
    <property type="entry name" value="Histidine_acid_phosphatase"/>
</dbReference>
<dbReference type="GO" id="GO:0030971">
    <property type="term" value="F:receptor tyrosine kinase binding"/>
    <property type="evidence" value="ECO:0007669"/>
    <property type="project" value="TreeGrafter"/>
</dbReference>
<dbReference type="InParanoid" id="A0A3P8WXD1"/>
<dbReference type="AlphaFoldDB" id="A0A3P8WXD1"/>
<dbReference type="GO" id="GO:0005764">
    <property type="term" value="C:lysosome"/>
    <property type="evidence" value="ECO:0007669"/>
    <property type="project" value="TreeGrafter"/>
</dbReference>
<reference evidence="3" key="2">
    <citation type="submission" date="2025-08" db="UniProtKB">
        <authorList>
            <consortium name="Ensembl"/>
        </authorList>
    </citation>
    <scope>IDENTIFICATION</scope>
</reference>
<dbReference type="Ensembl" id="ENSCSET00000030450.1">
    <property type="protein sequence ID" value="ENSCSEP00000030046.1"/>
    <property type="gene ID" value="ENSCSEG00000019250.1"/>
</dbReference>
<dbReference type="GO" id="GO:0048168">
    <property type="term" value="P:regulation of neuronal synaptic plasticity"/>
    <property type="evidence" value="ECO:0007669"/>
    <property type="project" value="TreeGrafter"/>
</dbReference>
<evidence type="ECO:0000256" key="1">
    <source>
        <dbReference type="ARBA" id="ARBA00005375"/>
    </source>
</evidence>
<dbReference type="GO" id="GO:0120154">
    <property type="term" value="P:negative regulation of ERBB4 signaling pathway"/>
    <property type="evidence" value="ECO:0007669"/>
    <property type="project" value="TreeGrafter"/>
</dbReference>
<feature type="transmembrane region" description="Helical" evidence="2">
    <location>
        <begin position="122"/>
        <end position="143"/>
    </location>
</feature>
<accession>A0A3P8WXD1</accession>
<dbReference type="STRING" id="244447.ENSCSEP00000030046"/>
<dbReference type="GO" id="GO:0004725">
    <property type="term" value="F:protein tyrosine phosphatase activity"/>
    <property type="evidence" value="ECO:0007669"/>
    <property type="project" value="TreeGrafter"/>
</dbReference>
<dbReference type="GO" id="GO:0007040">
    <property type="term" value="P:lysosome organization"/>
    <property type="evidence" value="ECO:0007669"/>
    <property type="project" value="TreeGrafter"/>
</dbReference>
<dbReference type="SUPFAM" id="SSF53254">
    <property type="entry name" value="Phosphoglycerate mutase-like"/>
    <property type="match status" value="1"/>
</dbReference>
<evidence type="ECO:0000313" key="4">
    <source>
        <dbReference type="Proteomes" id="UP000265120"/>
    </source>
</evidence>
<dbReference type="Gene3D" id="3.40.50.1240">
    <property type="entry name" value="Phosphoglycerate mutase-like"/>
    <property type="match status" value="1"/>
</dbReference>
<name>A0A3P8WXD1_CYNSE</name>
<dbReference type="PANTHER" id="PTHR11567:SF145">
    <property type="entry name" value="TESTICULAR ACID PHOSPHATASE"/>
    <property type="match status" value="1"/>
</dbReference>
<evidence type="ECO:0000313" key="3">
    <source>
        <dbReference type="Ensembl" id="ENSCSEP00000030046.1"/>
    </source>
</evidence>
<dbReference type="Pfam" id="PF00328">
    <property type="entry name" value="His_Phos_2"/>
    <property type="match status" value="1"/>
</dbReference>
<dbReference type="GO" id="GO:0003993">
    <property type="term" value="F:acid phosphatase activity"/>
    <property type="evidence" value="ECO:0007669"/>
    <property type="project" value="TreeGrafter"/>
</dbReference>
<proteinExistence type="inferred from homology"/>
<keyword evidence="2" id="KW-1133">Transmembrane helix</keyword>
<dbReference type="CDD" id="cd07061">
    <property type="entry name" value="HP_HAP_like"/>
    <property type="match status" value="1"/>
</dbReference>
<dbReference type="GO" id="GO:0045211">
    <property type="term" value="C:postsynaptic membrane"/>
    <property type="evidence" value="ECO:0007669"/>
    <property type="project" value="TreeGrafter"/>
</dbReference>
<dbReference type="GeneTree" id="ENSGT00940000161433"/>
<evidence type="ECO:0000256" key="2">
    <source>
        <dbReference type="SAM" id="Phobius"/>
    </source>
</evidence>
<reference evidence="3 4" key="1">
    <citation type="journal article" date="2014" name="Nat. Genet.">
        <title>Whole-genome sequence of a flatfish provides insights into ZW sex chromosome evolution and adaptation to a benthic lifestyle.</title>
        <authorList>
            <person name="Chen S."/>
            <person name="Zhang G."/>
            <person name="Shao C."/>
            <person name="Huang Q."/>
            <person name="Liu G."/>
            <person name="Zhang P."/>
            <person name="Song W."/>
            <person name="An N."/>
            <person name="Chalopin D."/>
            <person name="Volff J.N."/>
            <person name="Hong Y."/>
            <person name="Li Q."/>
            <person name="Sha Z."/>
            <person name="Zhou H."/>
            <person name="Xie M."/>
            <person name="Yu Q."/>
            <person name="Liu Y."/>
            <person name="Xiang H."/>
            <person name="Wang N."/>
            <person name="Wu K."/>
            <person name="Yang C."/>
            <person name="Zhou Q."/>
            <person name="Liao X."/>
            <person name="Yang L."/>
            <person name="Hu Q."/>
            <person name="Zhang J."/>
            <person name="Meng L."/>
            <person name="Jin L."/>
            <person name="Tian Y."/>
            <person name="Lian J."/>
            <person name="Yang J."/>
            <person name="Miao G."/>
            <person name="Liu S."/>
            <person name="Liang Z."/>
            <person name="Yan F."/>
            <person name="Li Y."/>
            <person name="Sun B."/>
            <person name="Zhang H."/>
            <person name="Zhang J."/>
            <person name="Zhu Y."/>
            <person name="Du M."/>
            <person name="Zhao Y."/>
            <person name="Schartl M."/>
            <person name="Tang Q."/>
            <person name="Wang J."/>
        </authorList>
    </citation>
    <scope>NUCLEOTIDE SEQUENCE</scope>
</reference>
<dbReference type="PANTHER" id="PTHR11567">
    <property type="entry name" value="ACID PHOSPHATASE-RELATED"/>
    <property type="match status" value="1"/>
</dbReference>
<dbReference type="Proteomes" id="UP000265120">
    <property type="component" value="Chromosome 8"/>
</dbReference>
<keyword evidence="2" id="KW-0472">Membrane</keyword>
<keyword evidence="2" id="KW-0812">Transmembrane</keyword>
<comment type="similarity">
    <text evidence="1">Belongs to the histidine acid phosphatase family.</text>
</comment>
<protein>
    <recommendedName>
        <fullName evidence="5">Acid phosphatase 2, lysosomal</fullName>
    </recommendedName>
</protein>
<evidence type="ECO:0008006" key="5">
    <source>
        <dbReference type="Google" id="ProtNLM"/>
    </source>
</evidence>
<dbReference type="InterPro" id="IPR029033">
    <property type="entry name" value="His_PPase_superfam"/>
</dbReference>
<dbReference type="InterPro" id="IPR000560">
    <property type="entry name" value="His_Pase_clade-2"/>
</dbReference>
<sequence>LLMVFRHGDQSPSESYPTDPYGEAVWAQGFGHLTELGMKQQFDLGRFLRRRYWNFIGEDYNSRELYVRSTDYDRTLMSAQACLAGLFFKTRRPHPIMPQLLWRPIPVHTVPRTQDKVIKSNIYVFRFDVLFFFFCPMLAYSLISYQTYLG</sequence>
<keyword evidence="4" id="KW-1185">Reference proteome</keyword>